<dbReference type="AlphaFoldDB" id="A0A812K9J0"/>
<comment type="caution">
    <text evidence="2">The sequence shown here is derived from an EMBL/GenBank/DDBJ whole genome shotgun (WGS) entry which is preliminary data.</text>
</comment>
<evidence type="ECO:0000313" key="3">
    <source>
        <dbReference type="Proteomes" id="UP000604046"/>
    </source>
</evidence>
<dbReference type="OrthoDB" id="411610at2759"/>
<dbReference type="EMBL" id="CAJNDS010000646">
    <property type="protein sequence ID" value="CAE7224841.1"/>
    <property type="molecule type" value="Genomic_DNA"/>
</dbReference>
<reference evidence="2" key="1">
    <citation type="submission" date="2021-02" db="EMBL/GenBank/DDBJ databases">
        <authorList>
            <person name="Dougan E. K."/>
            <person name="Rhodes N."/>
            <person name="Thang M."/>
            <person name="Chan C."/>
        </authorList>
    </citation>
    <scope>NUCLEOTIDE SEQUENCE</scope>
</reference>
<feature type="transmembrane region" description="Helical" evidence="1">
    <location>
        <begin position="176"/>
        <end position="196"/>
    </location>
</feature>
<keyword evidence="1" id="KW-1133">Transmembrane helix</keyword>
<protein>
    <submittedName>
        <fullName evidence="2">Uncharacterized protein</fullName>
    </submittedName>
</protein>
<keyword evidence="1" id="KW-0472">Membrane</keyword>
<sequence length="661" mass="75310">MSVRYHVGQLVVVRDNLEENWHCARIFQVTPQVLVKRRPRSTPSKFNFIKPLEAMDDKERKGVLALEQQLRNSEDIGPDPPPMGLSAEDQTAYPVIAARANSAFLSLVLLIGSLSPVILNNIWLMTANSVNVGDGHQQFWWYTLVFDNYFMVVKGIMFSAFFYAFLPQPERGHIKLLYTMLAFMWPLLSFLIHLLWLAVGSVDDSGNSWGLMKLNFPIGASTAVFTWMPLCLYVQYGRSERFFAFKRFAVIIVILVADLIFISSSHMVLLFFKAFKDGSFGSLESGVESLVEVLFLLGFMQVYMPVLGKVWQVGLFLFDTLAPMEDLQRQRMLYFATVILDMHRYMYVREMLYMTDSIPIVAFMVLKDFAYDVYHFGVSSSPALQSVKLMGIPTWKLFLGTSEARAATSRCYEGLIFVLGLCADFLELPQVATGVFTWTIDCGYPEKTTTTSFGFAETRVKLVNVPTEFGSRFREWAVKTAKERKKNLSLLKRTEKPSFDTVLALDAVEKSNGEWRSVWEGFKDPGRFSFYQFMTVQLGGIMFCRYRARIIIKIASSIMLLAAGTLIRLTPSKDVLNRVHDHTKPRELIQWIVPATMLFCDILELVLIQCLQDGDAATMGYKLKRFARLFSDPIFMGMVMSCHVCCNSDLYITFAELKFGA</sequence>
<evidence type="ECO:0000256" key="1">
    <source>
        <dbReference type="SAM" id="Phobius"/>
    </source>
</evidence>
<feature type="transmembrane region" description="Helical" evidence="1">
    <location>
        <begin position="248"/>
        <end position="275"/>
    </location>
</feature>
<keyword evidence="3" id="KW-1185">Reference proteome</keyword>
<feature type="transmembrane region" description="Helical" evidence="1">
    <location>
        <begin position="216"/>
        <end position="236"/>
    </location>
</feature>
<accession>A0A812K9J0</accession>
<feature type="transmembrane region" description="Helical" evidence="1">
    <location>
        <begin position="100"/>
        <end position="119"/>
    </location>
</feature>
<feature type="transmembrane region" description="Helical" evidence="1">
    <location>
        <begin position="139"/>
        <end position="164"/>
    </location>
</feature>
<proteinExistence type="predicted"/>
<keyword evidence="1" id="KW-0812">Transmembrane</keyword>
<gene>
    <name evidence="2" type="ORF">SNAT2548_LOCUS8598</name>
</gene>
<dbReference type="Proteomes" id="UP000604046">
    <property type="component" value="Unassembled WGS sequence"/>
</dbReference>
<name>A0A812K9J0_9DINO</name>
<organism evidence="2 3">
    <name type="scientific">Symbiodinium natans</name>
    <dbReference type="NCBI Taxonomy" id="878477"/>
    <lineage>
        <taxon>Eukaryota</taxon>
        <taxon>Sar</taxon>
        <taxon>Alveolata</taxon>
        <taxon>Dinophyceae</taxon>
        <taxon>Suessiales</taxon>
        <taxon>Symbiodiniaceae</taxon>
        <taxon>Symbiodinium</taxon>
    </lineage>
</organism>
<evidence type="ECO:0000313" key="2">
    <source>
        <dbReference type="EMBL" id="CAE7224841.1"/>
    </source>
</evidence>